<protein>
    <submittedName>
        <fullName evidence="1">Uncharacterized protein</fullName>
    </submittedName>
</protein>
<gene>
    <name evidence="1" type="ORF">L910_1405</name>
</gene>
<dbReference type="Proteomes" id="UP000014854">
    <property type="component" value="Unassembled WGS sequence"/>
</dbReference>
<organism evidence="1 2">
    <name type="scientific">Vibrio fluvialis PG41</name>
    <dbReference type="NCBI Taxonomy" id="1336752"/>
    <lineage>
        <taxon>Bacteria</taxon>
        <taxon>Pseudomonadati</taxon>
        <taxon>Pseudomonadota</taxon>
        <taxon>Gammaproteobacteria</taxon>
        <taxon>Vibrionales</taxon>
        <taxon>Vibrionaceae</taxon>
        <taxon>Vibrio</taxon>
    </lineage>
</organism>
<name>S7I033_VIBFL</name>
<reference evidence="1 2" key="1">
    <citation type="journal article" date="2013" name="Gut Pathog.">
        <title>Evidence of a new metabolic capacity in an emerging diarrheal pathogen: lessons from the draft genomes of Vibrio fluvialis strains PG41 and I21563.</title>
        <authorList>
            <person name="Khatri I."/>
            <person name="Mahajan S."/>
            <person name="Dureja C."/>
            <person name="Subramanian S."/>
            <person name="Raychaudhuri S."/>
        </authorList>
    </citation>
    <scope>NUCLEOTIDE SEQUENCE [LARGE SCALE GENOMIC DNA]</scope>
    <source>
        <strain evidence="1 2">PG41</strain>
    </source>
</reference>
<dbReference type="AlphaFoldDB" id="S7I033"/>
<evidence type="ECO:0000313" key="1">
    <source>
        <dbReference type="EMBL" id="EPP21414.1"/>
    </source>
</evidence>
<accession>S7I033</accession>
<comment type="caution">
    <text evidence="1">The sequence shown here is derived from an EMBL/GenBank/DDBJ whole genome shotgun (WGS) entry which is preliminary data.</text>
</comment>
<sequence>MIDFLFIAALTTEMAKVKAITTAINPRADTWTEPDDG</sequence>
<dbReference type="EMBL" id="ASXS01000014">
    <property type="protein sequence ID" value="EPP21414.1"/>
    <property type="molecule type" value="Genomic_DNA"/>
</dbReference>
<proteinExistence type="predicted"/>
<dbReference type="PATRIC" id="fig|1336752.4.peg.3256"/>
<evidence type="ECO:0000313" key="2">
    <source>
        <dbReference type="Proteomes" id="UP000014854"/>
    </source>
</evidence>